<feature type="transmembrane region" description="Helical" evidence="12">
    <location>
        <begin position="415"/>
        <end position="433"/>
    </location>
</feature>
<feature type="transmembrane region" description="Helical" evidence="12">
    <location>
        <begin position="249"/>
        <end position="269"/>
    </location>
</feature>
<evidence type="ECO:0000256" key="2">
    <source>
        <dbReference type="ARBA" id="ARBA00022448"/>
    </source>
</evidence>
<keyword evidence="5 12" id="KW-0812">Transmembrane</keyword>
<feature type="transmembrane region" description="Helical" evidence="12">
    <location>
        <begin position="116"/>
        <end position="134"/>
    </location>
</feature>
<evidence type="ECO:0000256" key="9">
    <source>
        <dbReference type="ARBA" id="ARBA00023136"/>
    </source>
</evidence>
<evidence type="ECO:0000313" key="14">
    <source>
        <dbReference type="EMBL" id="KZN01743.1"/>
    </source>
</evidence>
<reference evidence="15" key="2">
    <citation type="submission" date="2022-03" db="EMBL/GenBank/DDBJ databases">
        <title>Draft title - Genomic analysis of global carrot germplasm unveils the trajectory of domestication and the origin of high carotenoid orange carrot.</title>
        <authorList>
            <person name="Iorizzo M."/>
            <person name="Ellison S."/>
            <person name="Senalik D."/>
            <person name="Macko-Podgorni A."/>
            <person name="Grzebelus D."/>
            <person name="Bostan H."/>
            <person name="Rolling W."/>
            <person name="Curaba J."/>
            <person name="Simon P."/>
        </authorList>
    </citation>
    <scope>NUCLEOTIDE SEQUENCE</scope>
    <source>
        <tissue evidence="15">Leaf</tissue>
    </source>
</reference>
<feature type="domain" description="Sodium/calcium exchanger membrane region" evidence="13">
    <location>
        <begin position="123"/>
        <end position="265"/>
    </location>
</feature>
<evidence type="ECO:0000256" key="8">
    <source>
        <dbReference type="ARBA" id="ARBA00023053"/>
    </source>
</evidence>
<dbReference type="EMBL" id="LNRQ01000003">
    <property type="protein sequence ID" value="KZN01743.1"/>
    <property type="molecule type" value="Genomic_DNA"/>
</dbReference>
<accession>A0A162AIX5</accession>
<dbReference type="PANTHER" id="PTHR12266">
    <property type="entry name" value="NA+/CA2+ K+ INDEPENDENT EXCHANGER"/>
    <property type="match status" value="1"/>
</dbReference>
<evidence type="ECO:0000259" key="13">
    <source>
        <dbReference type="Pfam" id="PF01699"/>
    </source>
</evidence>
<protein>
    <recommendedName>
        <fullName evidence="13">Sodium/calcium exchanger membrane region domain-containing protein</fullName>
    </recommendedName>
</protein>
<evidence type="ECO:0000256" key="3">
    <source>
        <dbReference type="ARBA" id="ARBA00022449"/>
    </source>
</evidence>
<keyword evidence="3" id="KW-0050">Antiport</keyword>
<feature type="transmembrane region" description="Helical" evidence="12">
    <location>
        <begin position="20"/>
        <end position="36"/>
    </location>
</feature>
<sequence length="610" mass="66518">MGFIDFFNGFYYNKQRKFRGAFNAVCASGLLILLFYQKGFSTSRNLGDDGTVIRRNLNQGGLDLFSAEEPDACTGLYQHTGYESQCDYLNAFPLCTSGGLFDYIRFFSCDCQDVQILAYLVLGVWLVSLFYLLGNTASDYFCCSLEKLSDLWDLSPTVAGVTLLPLGNGAPDVFASIAAFVGSDDGGVGLNSVLGGAVFVTCVVVGTISLLVANQRVQIDKECFLRDVAFFLFALLTLLVILVVGELSIVGAIAFVAIYVVYALSVVAYEIWRRDSGRGSVPVAGDGDEESSLCATLLDSGNEVPHLETKVPHWMWNSSVAIYSNESMDSSLQETPKHLWGWNDQEAVESSYLTYSKICSVLELPLTLPRRLTIPVIEDDRWSKGYAMASATLAPVLLAFLWNTQDNLKFWNGEIAYVIGTVAGCVLGVLAFTFTTPDQPPHKNLLPWILGGFFMSIIWFYIIANELVALLVSLGVIFGVNPSLLGLTVLAWGNSMGDLMSNVALALNGGDGVQIAMSGCFAGPMFNTLAGLGISMLLGAWSVRPESYIVPRDSSLYYTLGFLMLGLVWSLVVLPKNDMRPSKLLGIGLMTIYVIFLSVRMTMSIWDGTL</sequence>
<dbReference type="InterPro" id="IPR051359">
    <property type="entry name" value="CaCA_antiporter"/>
</dbReference>
<organism evidence="14">
    <name type="scientific">Daucus carota subsp. sativus</name>
    <name type="common">Carrot</name>
    <dbReference type="NCBI Taxonomy" id="79200"/>
    <lineage>
        <taxon>Eukaryota</taxon>
        <taxon>Viridiplantae</taxon>
        <taxon>Streptophyta</taxon>
        <taxon>Embryophyta</taxon>
        <taxon>Tracheophyta</taxon>
        <taxon>Spermatophyta</taxon>
        <taxon>Magnoliopsida</taxon>
        <taxon>eudicotyledons</taxon>
        <taxon>Gunneridae</taxon>
        <taxon>Pentapetalae</taxon>
        <taxon>asterids</taxon>
        <taxon>campanulids</taxon>
        <taxon>Apiales</taxon>
        <taxon>Apiaceae</taxon>
        <taxon>Apioideae</taxon>
        <taxon>Scandiceae</taxon>
        <taxon>Daucinae</taxon>
        <taxon>Daucus</taxon>
        <taxon>Daucus sect. Daucus</taxon>
    </lineage>
</organism>
<reference evidence="14" key="1">
    <citation type="journal article" date="2016" name="Nat. Genet.">
        <title>A high-quality carrot genome assembly provides new insights into carotenoid accumulation and asterid genome evolution.</title>
        <authorList>
            <person name="Iorizzo M."/>
            <person name="Ellison S."/>
            <person name="Senalik D."/>
            <person name="Zeng P."/>
            <person name="Satapoomin P."/>
            <person name="Huang J."/>
            <person name="Bowman M."/>
            <person name="Iovene M."/>
            <person name="Sanseverino W."/>
            <person name="Cavagnaro P."/>
            <person name="Yildiz M."/>
            <person name="Macko-Podgorni A."/>
            <person name="Moranska E."/>
            <person name="Grzebelus E."/>
            <person name="Grzebelus D."/>
            <person name="Ashrafi H."/>
            <person name="Zheng Z."/>
            <person name="Cheng S."/>
            <person name="Spooner D."/>
            <person name="Van Deynze A."/>
            <person name="Simon P."/>
        </authorList>
    </citation>
    <scope>NUCLEOTIDE SEQUENCE [LARGE SCALE GENOMIC DNA]</scope>
    <source>
        <tissue evidence="14">Leaf</tissue>
    </source>
</reference>
<feature type="transmembrane region" description="Helical" evidence="12">
    <location>
        <begin position="470"/>
        <end position="492"/>
    </location>
</feature>
<evidence type="ECO:0000313" key="15">
    <source>
        <dbReference type="EMBL" id="WOG92663.1"/>
    </source>
</evidence>
<evidence type="ECO:0000256" key="7">
    <source>
        <dbReference type="ARBA" id="ARBA00022989"/>
    </source>
</evidence>
<dbReference type="Proteomes" id="UP000077755">
    <property type="component" value="Chromosome 3"/>
</dbReference>
<evidence type="ECO:0000256" key="6">
    <source>
        <dbReference type="ARBA" id="ARBA00022958"/>
    </source>
</evidence>
<dbReference type="Gene3D" id="1.20.1420.30">
    <property type="entry name" value="NCX, central ion-binding region"/>
    <property type="match status" value="2"/>
</dbReference>
<dbReference type="FunFam" id="1.20.1420.30:FF:000028">
    <property type="entry name" value="Cation/calcium exchanger 5"/>
    <property type="match status" value="1"/>
</dbReference>
<evidence type="ECO:0000256" key="1">
    <source>
        <dbReference type="ARBA" id="ARBA00004141"/>
    </source>
</evidence>
<gene>
    <name evidence="14" type="ORF">DCAR_010497</name>
    <name evidence="15" type="ORF">DCAR_0311938</name>
</gene>
<dbReference type="GO" id="GO:0006813">
    <property type="term" value="P:potassium ion transport"/>
    <property type="evidence" value="ECO:0007669"/>
    <property type="project" value="UniProtKB-KW"/>
</dbReference>
<dbReference type="OMA" id="CASDYLC"/>
<keyword evidence="9 12" id="KW-0472">Membrane</keyword>
<dbReference type="InterPro" id="IPR044880">
    <property type="entry name" value="NCX_ion-bd_dom_sf"/>
</dbReference>
<keyword evidence="7 12" id="KW-1133">Transmembrane helix</keyword>
<proteinExistence type="inferred from homology"/>
<keyword evidence="6" id="KW-0630">Potassium</keyword>
<feature type="transmembrane region" description="Helical" evidence="12">
    <location>
        <begin position="586"/>
        <end position="606"/>
    </location>
</feature>
<dbReference type="InterPro" id="IPR004837">
    <property type="entry name" value="NaCa_Exmemb"/>
</dbReference>
<feature type="transmembrane region" description="Helical" evidence="12">
    <location>
        <begin position="445"/>
        <end position="464"/>
    </location>
</feature>
<name>A0A162AIX5_DAUCS</name>
<evidence type="ECO:0000313" key="16">
    <source>
        <dbReference type="Proteomes" id="UP000077755"/>
    </source>
</evidence>
<feature type="transmembrane region" description="Helical" evidence="12">
    <location>
        <begin position="555"/>
        <end position="574"/>
    </location>
</feature>
<keyword evidence="10" id="KW-0739">Sodium transport</keyword>
<feature type="transmembrane region" description="Helical" evidence="12">
    <location>
        <begin position="193"/>
        <end position="212"/>
    </location>
</feature>
<evidence type="ECO:0000256" key="4">
    <source>
        <dbReference type="ARBA" id="ARBA00022538"/>
    </source>
</evidence>
<dbReference type="EMBL" id="CP093345">
    <property type="protein sequence ID" value="WOG92663.1"/>
    <property type="molecule type" value="Genomic_DNA"/>
</dbReference>
<feature type="domain" description="Sodium/calcium exchanger membrane region" evidence="13">
    <location>
        <begin position="449"/>
        <end position="600"/>
    </location>
</feature>
<feature type="transmembrane region" description="Helical" evidence="12">
    <location>
        <begin position="224"/>
        <end position="243"/>
    </location>
</feature>
<dbReference type="GO" id="GO:0015297">
    <property type="term" value="F:antiporter activity"/>
    <property type="evidence" value="ECO:0007669"/>
    <property type="project" value="UniProtKB-KW"/>
</dbReference>
<comment type="subcellular location">
    <subcellularLocation>
        <location evidence="1">Membrane</location>
        <topology evidence="1">Multi-pass membrane protein</topology>
    </subcellularLocation>
</comment>
<dbReference type="Pfam" id="PF01699">
    <property type="entry name" value="Na_Ca_ex"/>
    <property type="match status" value="2"/>
</dbReference>
<dbReference type="GO" id="GO:0016020">
    <property type="term" value="C:membrane"/>
    <property type="evidence" value="ECO:0007669"/>
    <property type="project" value="UniProtKB-SubCell"/>
</dbReference>
<keyword evidence="2" id="KW-0813">Transport</keyword>
<evidence type="ECO:0000256" key="11">
    <source>
        <dbReference type="ARBA" id="ARBA00038187"/>
    </source>
</evidence>
<evidence type="ECO:0000256" key="10">
    <source>
        <dbReference type="ARBA" id="ARBA00023201"/>
    </source>
</evidence>
<dbReference type="GO" id="GO:0008324">
    <property type="term" value="F:monoatomic cation transmembrane transporter activity"/>
    <property type="evidence" value="ECO:0007669"/>
    <property type="project" value="TreeGrafter"/>
</dbReference>
<dbReference type="GO" id="GO:0006814">
    <property type="term" value="P:sodium ion transport"/>
    <property type="evidence" value="ECO:0007669"/>
    <property type="project" value="UniProtKB-KW"/>
</dbReference>
<keyword evidence="16" id="KW-1185">Reference proteome</keyword>
<evidence type="ECO:0000256" key="5">
    <source>
        <dbReference type="ARBA" id="ARBA00022692"/>
    </source>
</evidence>
<feature type="transmembrane region" description="Helical" evidence="12">
    <location>
        <begin position="525"/>
        <end position="543"/>
    </location>
</feature>
<dbReference type="AlphaFoldDB" id="A0A162AIX5"/>
<keyword evidence="10" id="KW-0406">Ion transport</keyword>
<evidence type="ECO:0000256" key="12">
    <source>
        <dbReference type="SAM" id="Phobius"/>
    </source>
</evidence>
<comment type="similarity">
    <text evidence="11">Belongs to the Ca(2+):cation antiporter (CaCA) (TC 2.A.19) family. Cation/calcium exchanger (CCX) subfamily.</text>
</comment>
<keyword evidence="4" id="KW-0633">Potassium transport</keyword>
<dbReference type="Gramene" id="KZN01743">
    <property type="protein sequence ID" value="KZN01743"/>
    <property type="gene ID" value="DCAR_010497"/>
</dbReference>
<dbReference type="PANTHER" id="PTHR12266:SF26">
    <property type="entry name" value="CATION_CALCIUM EXCHANGER 3-LIKE"/>
    <property type="match status" value="1"/>
</dbReference>
<keyword evidence="8" id="KW-0915">Sodium</keyword>